<dbReference type="AlphaFoldDB" id="A0A017TFZ9"/>
<sequence length="470" mass="48543">MVRGGMAFSCTLSSFGRIALPLFPLLVGLALAACGGEEAGGSGGSGAASTTSSSTGPGSGGAGQGGDGAGGNGQGGDGAGGQGGQGGQACQGGGTVALTLDSILAALRADRDGTLLTLSREAGFPVQVPEGYLVINTDPSLTHAAGDHDNWMGNLPLTADQGFSWAIIEGSTPGDRYKFTNLDDRWFADPWARSYTVDNNGEISLIVPTAPHLDRYRSVGDAAMPGRELRVWVPEAPVTHVLYAHDGQNLFFEGGAFGSWHLEEAAPSGMLIVGIDNTDNRLAEYTHVPDHVLNMDIVAEGDAYADFLQETVRPLVQSCYGEPGPVGVMGSSLGGLISLHIGDRYPGAYDFVGSFSGTVGWGSIGDGIHNETMIERYAAHTASVASVVYLDAGGGPGSGCTDSDGDGVDDDTANSEDNYCENVQMRALLLGSGVYVDDQSFFFVWDQGAQHSEAAWAARAAYPLGLFADL</sequence>
<feature type="compositionally biased region" description="Low complexity" evidence="1">
    <location>
        <begin position="47"/>
        <end position="56"/>
    </location>
</feature>
<dbReference type="Proteomes" id="UP000019678">
    <property type="component" value="Unassembled WGS sequence"/>
</dbReference>
<dbReference type="InterPro" id="IPR000801">
    <property type="entry name" value="Esterase-like"/>
</dbReference>
<dbReference type="PANTHER" id="PTHR48098:SF6">
    <property type="entry name" value="FERRI-BACILLIBACTIN ESTERASE BESA"/>
    <property type="match status" value="1"/>
</dbReference>
<dbReference type="InterPro" id="IPR050583">
    <property type="entry name" value="Mycobacterial_A85_antigen"/>
</dbReference>
<accession>A0A017TFZ9</accession>
<dbReference type="PANTHER" id="PTHR48098">
    <property type="entry name" value="ENTEROCHELIN ESTERASE-RELATED"/>
    <property type="match status" value="1"/>
</dbReference>
<gene>
    <name evidence="2" type="ORF">CAP_6874</name>
</gene>
<dbReference type="STRING" id="1192034.CAP_6874"/>
<dbReference type="InterPro" id="IPR014756">
    <property type="entry name" value="Ig_E-set"/>
</dbReference>
<dbReference type="SUPFAM" id="SSF53474">
    <property type="entry name" value="alpha/beta-Hydrolases"/>
    <property type="match status" value="1"/>
</dbReference>
<evidence type="ECO:0000256" key="1">
    <source>
        <dbReference type="SAM" id="MobiDB-lite"/>
    </source>
</evidence>
<feature type="compositionally biased region" description="Gly residues" evidence="1">
    <location>
        <begin position="57"/>
        <end position="88"/>
    </location>
</feature>
<dbReference type="SUPFAM" id="SSF81296">
    <property type="entry name" value="E set domains"/>
    <property type="match status" value="1"/>
</dbReference>
<dbReference type="eggNOG" id="COG2819">
    <property type="taxonomic scope" value="Bacteria"/>
</dbReference>
<evidence type="ECO:0000313" key="3">
    <source>
        <dbReference type="Proteomes" id="UP000019678"/>
    </source>
</evidence>
<proteinExistence type="predicted"/>
<organism evidence="2 3">
    <name type="scientific">Chondromyces apiculatus DSM 436</name>
    <dbReference type="NCBI Taxonomy" id="1192034"/>
    <lineage>
        <taxon>Bacteria</taxon>
        <taxon>Pseudomonadati</taxon>
        <taxon>Myxococcota</taxon>
        <taxon>Polyangia</taxon>
        <taxon>Polyangiales</taxon>
        <taxon>Polyangiaceae</taxon>
        <taxon>Chondromyces</taxon>
    </lineage>
</organism>
<keyword evidence="3" id="KW-1185">Reference proteome</keyword>
<dbReference type="Gene3D" id="3.40.50.1820">
    <property type="entry name" value="alpha/beta hydrolase"/>
    <property type="match status" value="1"/>
</dbReference>
<feature type="region of interest" description="Disordered" evidence="1">
    <location>
        <begin position="41"/>
        <end position="88"/>
    </location>
</feature>
<comment type="caution">
    <text evidence="2">The sequence shown here is derived from an EMBL/GenBank/DDBJ whole genome shotgun (WGS) entry which is preliminary data.</text>
</comment>
<reference evidence="2 3" key="1">
    <citation type="submission" date="2013-05" db="EMBL/GenBank/DDBJ databases">
        <title>Genome assembly of Chondromyces apiculatus DSM 436.</title>
        <authorList>
            <person name="Sharma G."/>
            <person name="Khatri I."/>
            <person name="Kaur C."/>
            <person name="Mayilraj S."/>
            <person name="Subramanian S."/>
        </authorList>
    </citation>
    <scope>NUCLEOTIDE SEQUENCE [LARGE SCALE GENOMIC DNA]</scope>
    <source>
        <strain evidence="2 3">DSM 436</strain>
    </source>
</reference>
<protein>
    <submittedName>
        <fullName evidence="2">Surface protein</fullName>
    </submittedName>
</protein>
<dbReference type="PROSITE" id="PS51257">
    <property type="entry name" value="PROKAR_LIPOPROTEIN"/>
    <property type="match status" value="1"/>
</dbReference>
<dbReference type="InterPro" id="IPR029058">
    <property type="entry name" value="AB_hydrolase_fold"/>
</dbReference>
<dbReference type="Pfam" id="PF00756">
    <property type="entry name" value="Esterase"/>
    <property type="match status" value="1"/>
</dbReference>
<name>A0A017TFZ9_9BACT</name>
<evidence type="ECO:0000313" key="2">
    <source>
        <dbReference type="EMBL" id="EYF07852.1"/>
    </source>
</evidence>
<dbReference type="EMBL" id="ASRX01000006">
    <property type="protein sequence ID" value="EYF07852.1"/>
    <property type="molecule type" value="Genomic_DNA"/>
</dbReference>